<dbReference type="EMBL" id="CP036290">
    <property type="protein sequence ID" value="QDU83266.1"/>
    <property type="molecule type" value="Genomic_DNA"/>
</dbReference>
<keyword evidence="5 6" id="KW-0472">Membrane</keyword>
<comment type="similarity">
    <text evidence="2">Belongs to the nurim family.</text>
</comment>
<accession>A0A518CVL3</accession>
<dbReference type="PANTHER" id="PTHR31040">
    <property type="entry name" value="NURIM"/>
    <property type="match status" value="1"/>
</dbReference>
<feature type="transmembrane region" description="Helical" evidence="6">
    <location>
        <begin position="103"/>
        <end position="124"/>
    </location>
</feature>
<keyword evidence="4 6" id="KW-1133">Transmembrane helix</keyword>
<dbReference type="Proteomes" id="UP000319342">
    <property type="component" value="Chromosome"/>
</dbReference>
<reference evidence="7 8" key="1">
    <citation type="submission" date="2019-02" db="EMBL/GenBank/DDBJ databases">
        <title>Deep-cultivation of Planctomycetes and their phenomic and genomic characterization uncovers novel biology.</title>
        <authorList>
            <person name="Wiegand S."/>
            <person name="Jogler M."/>
            <person name="Boedeker C."/>
            <person name="Pinto D."/>
            <person name="Vollmers J."/>
            <person name="Rivas-Marin E."/>
            <person name="Kohn T."/>
            <person name="Peeters S.H."/>
            <person name="Heuer A."/>
            <person name="Rast P."/>
            <person name="Oberbeckmann S."/>
            <person name="Bunk B."/>
            <person name="Jeske O."/>
            <person name="Meyerdierks A."/>
            <person name="Storesund J.E."/>
            <person name="Kallscheuer N."/>
            <person name="Luecker S."/>
            <person name="Lage O.M."/>
            <person name="Pohl T."/>
            <person name="Merkel B.J."/>
            <person name="Hornburger P."/>
            <person name="Mueller R.-W."/>
            <person name="Bruemmer F."/>
            <person name="Labrenz M."/>
            <person name="Spormann A.M."/>
            <person name="Op den Camp H."/>
            <person name="Overmann J."/>
            <person name="Amann R."/>
            <person name="Jetten M.S.M."/>
            <person name="Mascher T."/>
            <person name="Medema M.H."/>
            <person name="Devos D.P."/>
            <person name="Kaster A.-K."/>
            <person name="Ovreas L."/>
            <person name="Rohde M."/>
            <person name="Galperin M.Y."/>
            <person name="Jogler C."/>
        </authorList>
    </citation>
    <scope>NUCLEOTIDE SEQUENCE [LARGE SCALE GENOMIC DNA]</scope>
    <source>
        <strain evidence="7 8">Pla163</strain>
    </source>
</reference>
<dbReference type="InterPro" id="IPR033580">
    <property type="entry name" value="Nurim-like"/>
</dbReference>
<proteinExistence type="inferred from homology"/>
<protein>
    <submittedName>
        <fullName evidence="7">Uncharacterized protein</fullName>
    </submittedName>
</protein>
<dbReference type="RefSeq" id="WP_145182659.1">
    <property type="nucleotide sequence ID" value="NZ_CP036290.1"/>
</dbReference>
<dbReference type="OrthoDB" id="9789029at2"/>
<feature type="transmembrane region" description="Helical" evidence="6">
    <location>
        <begin position="24"/>
        <end position="45"/>
    </location>
</feature>
<keyword evidence="3 6" id="KW-0812">Transmembrane</keyword>
<feature type="transmembrane region" description="Helical" evidence="6">
    <location>
        <begin position="215"/>
        <end position="232"/>
    </location>
</feature>
<evidence type="ECO:0000256" key="5">
    <source>
        <dbReference type="ARBA" id="ARBA00023136"/>
    </source>
</evidence>
<feature type="transmembrane region" description="Helical" evidence="6">
    <location>
        <begin position="136"/>
        <end position="156"/>
    </location>
</feature>
<dbReference type="PANTHER" id="PTHR31040:SF1">
    <property type="entry name" value="NURIM"/>
    <property type="match status" value="1"/>
</dbReference>
<evidence type="ECO:0000256" key="2">
    <source>
        <dbReference type="ARBA" id="ARBA00010631"/>
    </source>
</evidence>
<dbReference type="Gene3D" id="1.20.120.1630">
    <property type="match status" value="1"/>
</dbReference>
<evidence type="ECO:0000256" key="1">
    <source>
        <dbReference type="ARBA" id="ARBA00004141"/>
    </source>
</evidence>
<feature type="transmembrane region" description="Helical" evidence="6">
    <location>
        <begin position="65"/>
        <end position="83"/>
    </location>
</feature>
<dbReference type="AlphaFoldDB" id="A0A518CVL3"/>
<gene>
    <name evidence="7" type="ORF">Pla163_03640</name>
</gene>
<evidence type="ECO:0000256" key="4">
    <source>
        <dbReference type="ARBA" id="ARBA00022989"/>
    </source>
</evidence>
<evidence type="ECO:0000313" key="8">
    <source>
        <dbReference type="Proteomes" id="UP000319342"/>
    </source>
</evidence>
<name>A0A518CVL3_9BACT</name>
<comment type="subcellular location">
    <subcellularLocation>
        <location evidence="1">Membrane</location>
        <topology evidence="1">Multi-pass membrane protein</topology>
    </subcellularLocation>
</comment>
<dbReference type="GO" id="GO:0016020">
    <property type="term" value="C:membrane"/>
    <property type="evidence" value="ECO:0007669"/>
    <property type="project" value="UniProtKB-SubCell"/>
</dbReference>
<sequence length="260" mass="28210">MSGTTIEAAAQSPASGEGVFERRFTAIVAALLCHTTFVVAVGAMFVGLWNGMGVGIGRLEGSSAWIANTLLLLQFPLFHSLALSSRGRAVMARLVPRGHGRTLAPTTFAAFAALQALVTFGLWSPSGIELWRPEGAWYWAWTVPYAGAWIFLLMALRDGGIGLQSGAIGWQALWAGRAPRFGGMPTSGTFAICRQPIYLGFALTLWAGPVWTADHLFIALVWTAYCAIGPILKERRFRARYGAAFEDYQASTPYFLPKIF</sequence>
<organism evidence="7 8">
    <name type="scientific">Rohdeia mirabilis</name>
    <dbReference type="NCBI Taxonomy" id="2528008"/>
    <lineage>
        <taxon>Bacteria</taxon>
        <taxon>Pseudomonadati</taxon>
        <taxon>Planctomycetota</taxon>
        <taxon>Planctomycetia</taxon>
        <taxon>Planctomycetia incertae sedis</taxon>
        <taxon>Rohdeia</taxon>
    </lineage>
</organism>
<keyword evidence="8" id="KW-1185">Reference proteome</keyword>
<evidence type="ECO:0000256" key="6">
    <source>
        <dbReference type="SAM" id="Phobius"/>
    </source>
</evidence>
<evidence type="ECO:0000256" key="3">
    <source>
        <dbReference type="ARBA" id="ARBA00022692"/>
    </source>
</evidence>
<evidence type="ECO:0000313" key="7">
    <source>
        <dbReference type="EMBL" id="QDU83266.1"/>
    </source>
</evidence>